<dbReference type="SUPFAM" id="SSF53067">
    <property type="entry name" value="Actin-like ATPase domain"/>
    <property type="match status" value="1"/>
</dbReference>
<protein>
    <submittedName>
        <fullName evidence="2">tRNA threonylcarbamoyladenosine biosynthesis protein TsaB</fullName>
    </submittedName>
</protein>
<dbReference type="GO" id="GO:0005829">
    <property type="term" value="C:cytosol"/>
    <property type="evidence" value="ECO:0007669"/>
    <property type="project" value="TreeGrafter"/>
</dbReference>
<dbReference type="InterPro" id="IPR022496">
    <property type="entry name" value="T6A_TsaB"/>
</dbReference>
<evidence type="ECO:0000259" key="1">
    <source>
        <dbReference type="Pfam" id="PF00814"/>
    </source>
</evidence>
<dbReference type="EMBL" id="FWFX01000008">
    <property type="protein sequence ID" value="SLN53586.1"/>
    <property type="molecule type" value="Genomic_DNA"/>
</dbReference>
<dbReference type="Gene3D" id="3.30.420.40">
    <property type="match status" value="1"/>
</dbReference>
<evidence type="ECO:0000313" key="3">
    <source>
        <dbReference type="Proteomes" id="UP000193061"/>
    </source>
</evidence>
<proteinExistence type="predicted"/>
<reference evidence="2 3" key="1">
    <citation type="submission" date="2017-03" db="EMBL/GenBank/DDBJ databases">
        <authorList>
            <person name="Afonso C.L."/>
            <person name="Miller P.J."/>
            <person name="Scott M.A."/>
            <person name="Spackman E."/>
            <person name="Goraichik I."/>
            <person name="Dimitrov K.M."/>
            <person name="Suarez D.L."/>
            <person name="Swayne D.E."/>
        </authorList>
    </citation>
    <scope>NUCLEOTIDE SEQUENCE [LARGE SCALE GENOMIC DNA]</scope>
    <source>
        <strain evidence="2 3">CECT 7450</strain>
    </source>
</reference>
<dbReference type="Pfam" id="PF00814">
    <property type="entry name" value="TsaD"/>
    <property type="match status" value="1"/>
</dbReference>
<gene>
    <name evidence="2" type="primary">tsaB</name>
    <name evidence="2" type="ORF">ROA7450_02743</name>
</gene>
<dbReference type="PANTHER" id="PTHR11735">
    <property type="entry name" value="TRNA N6-ADENOSINE THREONYLCARBAMOYLTRANSFERASE"/>
    <property type="match status" value="1"/>
</dbReference>
<dbReference type="GO" id="GO:0002949">
    <property type="term" value="P:tRNA threonylcarbamoyladenosine modification"/>
    <property type="evidence" value="ECO:0007669"/>
    <property type="project" value="InterPro"/>
</dbReference>
<dbReference type="PANTHER" id="PTHR11735:SF11">
    <property type="entry name" value="TRNA THREONYLCARBAMOYLADENOSINE BIOSYNTHESIS PROTEIN TSAB"/>
    <property type="match status" value="1"/>
</dbReference>
<dbReference type="InterPro" id="IPR043129">
    <property type="entry name" value="ATPase_NBD"/>
</dbReference>
<dbReference type="NCBIfam" id="TIGR03725">
    <property type="entry name" value="T6A_YeaZ"/>
    <property type="match status" value="1"/>
</dbReference>
<accession>A0A1X6ZKB8</accession>
<name>A0A1X6ZKB8_9RHOB</name>
<dbReference type="OrthoDB" id="9809995at2"/>
<dbReference type="Proteomes" id="UP000193061">
    <property type="component" value="Unassembled WGS sequence"/>
</dbReference>
<dbReference type="AlphaFoldDB" id="A0A1X6ZKB8"/>
<organism evidence="2 3">
    <name type="scientific">Roseovarius albus</name>
    <dbReference type="NCBI Taxonomy" id="1247867"/>
    <lineage>
        <taxon>Bacteria</taxon>
        <taxon>Pseudomonadati</taxon>
        <taxon>Pseudomonadota</taxon>
        <taxon>Alphaproteobacteria</taxon>
        <taxon>Rhodobacterales</taxon>
        <taxon>Roseobacteraceae</taxon>
        <taxon>Roseovarius</taxon>
    </lineage>
</organism>
<keyword evidence="3" id="KW-1185">Reference proteome</keyword>
<dbReference type="CDD" id="cd24032">
    <property type="entry name" value="ASKHA_NBD_TsaB"/>
    <property type="match status" value="1"/>
</dbReference>
<feature type="domain" description="Gcp-like" evidence="1">
    <location>
        <begin position="33"/>
        <end position="104"/>
    </location>
</feature>
<sequence length="217" mass="22883">MVSEPLILGFDTSAAHCAAALLRGEELVAERYEEMSRGQAERLMPLLEEILAGQGIGWRDLTAIGVGVGPGNFTGIRISVSAARGLALALDIPAIGVSTFEALRFGQDGTMITAVKGPADKTYVQVGEAAPVLCGPEEMPDYPSKAEPVLLAYPSADALSLKAELNEIQPCYPLAEAIARKALARRFNQIEPPAPLYIKAADAAPSRDAPPVMLDDA</sequence>
<evidence type="ECO:0000313" key="2">
    <source>
        <dbReference type="EMBL" id="SLN53586.1"/>
    </source>
</evidence>
<dbReference type="InterPro" id="IPR000905">
    <property type="entry name" value="Gcp-like_dom"/>
</dbReference>